<dbReference type="EMBL" id="LAZR01046162">
    <property type="protein sequence ID" value="KKK97183.1"/>
    <property type="molecule type" value="Genomic_DNA"/>
</dbReference>
<dbReference type="InterPro" id="IPR005835">
    <property type="entry name" value="NTP_transferase_dom"/>
</dbReference>
<organism evidence="2">
    <name type="scientific">marine sediment metagenome</name>
    <dbReference type="NCBI Taxonomy" id="412755"/>
    <lineage>
        <taxon>unclassified sequences</taxon>
        <taxon>metagenomes</taxon>
        <taxon>ecological metagenomes</taxon>
    </lineage>
</organism>
<feature type="domain" description="Nucleotidyl transferase" evidence="1">
    <location>
        <begin position="7"/>
        <end position="28"/>
    </location>
</feature>
<dbReference type="SUPFAM" id="SSF53448">
    <property type="entry name" value="Nucleotide-diphospho-sugar transferases"/>
    <property type="match status" value="1"/>
</dbReference>
<sequence length="28" mass="3103">MSHIVHPILLAGGSGTRLWPLSRKSYPK</sequence>
<name>A0A0F8ZTN8_9ZZZZ</name>
<comment type="caution">
    <text evidence="2">The sequence shown here is derived from an EMBL/GenBank/DDBJ whole genome shotgun (WGS) entry which is preliminary data.</text>
</comment>
<accession>A0A0F8ZTN8</accession>
<feature type="non-terminal residue" evidence="2">
    <location>
        <position position="28"/>
    </location>
</feature>
<dbReference type="Pfam" id="PF00483">
    <property type="entry name" value="NTP_transferase"/>
    <property type="match status" value="1"/>
</dbReference>
<protein>
    <recommendedName>
        <fullName evidence="1">Nucleotidyl transferase domain-containing protein</fullName>
    </recommendedName>
</protein>
<dbReference type="AlphaFoldDB" id="A0A0F8ZTN8"/>
<dbReference type="InterPro" id="IPR029044">
    <property type="entry name" value="Nucleotide-diphossugar_trans"/>
</dbReference>
<reference evidence="2" key="1">
    <citation type="journal article" date="2015" name="Nature">
        <title>Complex archaea that bridge the gap between prokaryotes and eukaryotes.</title>
        <authorList>
            <person name="Spang A."/>
            <person name="Saw J.H."/>
            <person name="Jorgensen S.L."/>
            <person name="Zaremba-Niedzwiedzka K."/>
            <person name="Martijn J."/>
            <person name="Lind A.E."/>
            <person name="van Eijk R."/>
            <person name="Schleper C."/>
            <person name="Guy L."/>
            <person name="Ettema T.J."/>
        </authorList>
    </citation>
    <scope>NUCLEOTIDE SEQUENCE</scope>
</reference>
<dbReference type="Gene3D" id="3.90.550.10">
    <property type="entry name" value="Spore Coat Polysaccharide Biosynthesis Protein SpsA, Chain A"/>
    <property type="match status" value="1"/>
</dbReference>
<evidence type="ECO:0000259" key="1">
    <source>
        <dbReference type="Pfam" id="PF00483"/>
    </source>
</evidence>
<gene>
    <name evidence="2" type="ORF">LCGC14_2655280</name>
</gene>
<proteinExistence type="predicted"/>
<evidence type="ECO:0000313" key="2">
    <source>
        <dbReference type="EMBL" id="KKK97183.1"/>
    </source>
</evidence>